<dbReference type="EMBL" id="KN423573">
    <property type="protein sequence ID" value="KHG23015.1"/>
    <property type="molecule type" value="Genomic_DNA"/>
</dbReference>
<proteinExistence type="predicted"/>
<dbReference type="GO" id="GO:0051301">
    <property type="term" value="P:cell division"/>
    <property type="evidence" value="ECO:0007669"/>
    <property type="project" value="UniProtKB-KW"/>
</dbReference>
<dbReference type="AlphaFoldDB" id="A0A0B0PDK1"/>
<accession>A0A0B0PDK1</accession>
<organism evidence="1 2">
    <name type="scientific">Gossypium arboreum</name>
    <name type="common">Tree cotton</name>
    <name type="synonym">Gossypium nanking</name>
    <dbReference type="NCBI Taxonomy" id="29729"/>
    <lineage>
        <taxon>Eukaryota</taxon>
        <taxon>Viridiplantae</taxon>
        <taxon>Streptophyta</taxon>
        <taxon>Embryophyta</taxon>
        <taxon>Tracheophyta</taxon>
        <taxon>Spermatophyta</taxon>
        <taxon>Magnoliopsida</taxon>
        <taxon>eudicotyledons</taxon>
        <taxon>Gunneridae</taxon>
        <taxon>Pentapetalae</taxon>
        <taxon>rosids</taxon>
        <taxon>malvids</taxon>
        <taxon>Malvales</taxon>
        <taxon>Malvaceae</taxon>
        <taxon>Malvoideae</taxon>
        <taxon>Gossypium</taxon>
    </lineage>
</organism>
<protein>
    <submittedName>
        <fullName evidence="1">Cell division FtsP</fullName>
    </submittedName>
</protein>
<keyword evidence="1" id="KW-0131">Cell cycle</keyword>
<evidence type="ECO:0000313" key="2">
    <source>
        <dbReference type="Proteomes" id="UP000032142"/>
    </source>
</evidence>
<reference evidence="2" key="1">
    <citation type="submission" date="2014-09" db="EMBL/GenBank/DDBJ databases">
        <authorList>
            <person name="Mudge J."/>
            <person name="Ramaraj T."/>
            <person name="Lindquist I.E."/>
            <person name="Bharti A.K."/>
            <person name="Sundararajan A."/>
            <person name="Cameron C.T."/>
            <person name="Woodward J.E."/>
            <person name="May G.D."/>
            <person name="Brubaker C."/>
            <person name="Broadhvest J."/>
            <person name="Wilkins T.A."/>
        </authorList>
    </citation>
    <scope>NUCLEOTIDE SEQUENCE</scope>
    <source>
        <strain evidence="2">cv. AKA8401</strain>
    </source>
</reference>
<gene>
    <name evidence="1" type="ORF">F383_29949</name>
</gene>
<sequence>MIINSFHHKLTLKSSFHELIIISLKYIPVPYHSNFILNLIVVILNKPLGIIILDTRESLA</sequence>
<keyword evidence="1" id="KW-0132">Cell division</keyword>
<evidence type="ECO:0000313" key="1">
    <source>
        <dbReference type="EMBL" id="KHG23015.1"/>
    </source>
</evidence>
<dbReference type="Proteomes" id="UP000032142">
    <property type="component" value="Unassembled WGS sequence"/>
</dbReference>
<name>A0A0B0PDK1_GOSAR</name>
<keyword evidence="2" id="KW-1185">Reference proteome</keyword>